<reference evidence="4" key="1">
    <citation type="submission" date="2020-10" db="EMBL/GenBank/DDBJ databases">
        <title>Unveiling of a novel bifunctional photoreceptor, Dualchrome1, isolated from a cosmopolitan green alga.</title>
        <authorList>
            <person name="Suzuki S."/>
            <person name="Kawachi M."/>
        </authorList>
    </citation>
    <scope>NUCLEOTIDE SEQUENCE</scope>
    <source>
        <strain evidence="4">NIES 2893</strain>
    </source>
</reference>
<dbReference type="OrthoDB" id="10263272at2759"/>
<dbReference type="PANTHER" id="PTHR22889:SF0">
    <property type="entry name" value="WD REPEAT-CONTAINING PROTEIN 89"/>
    <property type="match status" value="1"/>
</dbReference>
<dbReference type="AlphaFoldDB" id="A0A830HEG5"/>
<dbReference type="InterPro" id="IPR001680">
    <property type="entry name" value="WD40_rpt"/>
</dbReference>
<feature type="compositionally biased region" description="Gly residues" evidence="3">
    <location>
        <begin position="483"/>
        <end position="492"/>
    </location>
</feature>
<protein>
    <recommendedName>
        <fullName evidence="6">WD repeat-containing protein 89</fullName>
    </recommendedName>
</protein>
<feature type="compositionally biased region" description="Low complexity" evidence="3">
    <location>
        <begin position="234"/>
        <end position="245"/>
    </location>
</feature>
<gene>
    <name evidence="4" type="ORF">PPROV_000226200</name>
</gene>
<dbReference type="Proteomes" id="UP000660262">
    <property type="component" value="Unassembled WGS sequence"/>
</dbReference>
<dbReference type="InterPro" id="IPR039328">
    <property type="entry name" value="WDR89"/>
</dbReference>
<dbReference type="SMART" id="SM00320">
    <property type="entry name" value="WD40"/>
    <property type="match status" value="4"/>
</dbReference>
<evidence type="ECO:0000313" key="4">
    <source>
        <dbReference type="EMBL" id="GHP03507.1"/>
    </source>
</evidence>
<name>A0A830HEG5_9CHLO</name>
<feature type="compositionally biased region" description="Acidic residues" evidence="3">
    <location>
        <begin position="258"/>
        <end position="279"/>
    </location>
</feature>
<keyword evidence="5" id="KW-1185">Reference proteome</keyword>
<evidence type="ECO:0000313" key="5">
    <source>
        <dbReference type="Proteomes" id="UP000660262"/>
    </source>
</evidence>
<sequence>MASAAALMPQTAARLVAQIALPSTREGGFQASVALSLCVSSCLKGQGVVHVACATSSCELHWYRLTYNAPSSTPSLTHVGTCAFGGKITACEFVNMQPGSFEGGNNAQGTQWLVASCADGSVKCFDVNKEGSAASTPAAILQTPGAEAWAVCGAPAQHLPWNVAVGRSDGTIQLFDARKADEAIATLRSFHSEGVTGMASYSFDDRPMIFTAAQDGLICLFDIARATGTTATTAAAARESAPAATPKRQKTRVSPPESYDDDEYIDDEDDDDEDDDEDDELLAGVVPVGSACEHVWTFAGDDHDHSCESGANIACQTTDEGVFLYDVDADLMGATETLGSSDARRISPPPVGALVAASETEHLPGDGGWRRVDGSDATYVIGVVRCGGSRMVALGTSNGSAGLFDARCLVPGRAADALVVFAGGGKEGEGRAHTDVVRGLTVVSEVSIGEEGKSCLAVSVGEEGKLCLWEFRIAKQLKSESESGGGGGGGGGVKRKKKR</sequence>
<dbReference type="PANTHER" id="PTHR22889">
    <property type="entry name" value="WD REPEAT-CONTAINING PROTEIN 89"/>
    <property type="match status" value="1"/>
</dbReference>
<accession>A0A830HEG5</accession>
<evidence type="ECO:0000256" key="3">
    <source>
        <dbReference type="SAM" id="MobiDB-lite"/>
    </source>
</evidence>
<feature type="region of interest" description="Disordered" evidence="3">
    <location>
        <begin position="234"/>
        <end position="279"/>
    </location>
</feature>
<keyword evidence="2" id="KW-0677">Repeat</keyword>
<evidence type="ECO:0000256" key="1">
    <source>
        <dbReference type="ARBA" id="ARBA00022574"/>
    </source>
</evidence>
<organism evidence="4 5">
    <name type="scientific">Pycnococcus provasolii</name>
    <dbReference type="NCBI Taxonomy" id="41880"/>
    <lineage>
        <taxon>Eukaryota</taxon>
        <taxon>Viridiplantae</taxon>
        <taxon>Chlorophyta</taxon>
        <taxon>Pseudoscourfieldiophyceae</taxon>
        <taxon>Pseudoscourfieldiales</taxon>
        <taxon>Pycnococcaceae</taxon>
        <taxon>Pycnococcus</taxon>
    </lineage>
</organism>
<dbReference type="InterPro" id="IPR015943">
    <property type="entry name" value="WD40/YVTN_repeat-like_dom_sf"/>
</dbReference>
<comment type="caution">
    <text evidence="4">The sequence shown here is derived from an EMBL/GenBank/DDBJ whole genome shotgun (WGS) entry which is preliminary data.</text>
</comment>
<evidence type="ECO:0008006" key="6">
    <source>
        <dbReference type="Google" id="ProtNLM"/>
    </source>
</evidence>
<feature type="region of interest" description="Disordered" evidence="3">
    <location>
        <begin position="479"/>
        <end position="499"/>
    </location>
</feature>
<dbReference type="InterPro" id="IPR036322">
    <property type="entry name" value="WD40_repeat_dom_sf"/>
</dbReference>
<evidence type="ECO:0000256" key="2">
    <source>
        <dbReference type="ARBA" id="ARBA00022737"/>
    </source>
</evidence>
<keyword evidence="1" id="KW-0853">WD repeat</keyword>
<dbReference type="Gene3D" id="2.130.10.10">
    <property type="entry name" value="YVTN repeat-like/Quinoprotein amine dehydrogenase"/>
    <property type="match status" value="1"/>
</dbReference>
<proteinExistence type="predicted"/>
<dbReference type="SUPFAM" id="SSF50978">
    <property type="entry name" value="WD40 repeat-like"/>
    <property type="match status" value="1"/>
</dbReference>
<dbReference type="EMBL" id="BNJQ01000005">
    <property type="protein sequence ID" value="GHP03507.1"/>
    <property type="molecule type" value="Genomic_DNA"/>
</dbReference>